<name>A0A4Y7SBD6_COPMI</name>
<accession>A0A4Y7SBD6</accession>
<evidence type="ECO:0000313" key="2">
    <source>
        <dbReference type="Proteomes" id="UP000298030"/>
    </source>
</evidence>
<reference evidence="1 2" key="1">
    <citation type="journal article" date="2019" name="Nat. Ecol. Evol.">
        <title>Megaphylogeny resolves global patterns of mushroom evolution.</title>
        <authorList>
            <person name="Varga T."/>
            <person name="Krizsan K."/>
            <person name="Foldi C."/>
            <person name="Dima B."/>
            <person name="Sanchez-Garcia M."/>
            <person name="Sanchez-Ramirez S."/>
            <person name="Szollosi G.J."/>
            <person name="Szarkandi J.G."/>
            <person name="Papp V."/>
            <person name="Albert L."/>
            <person name="Andreopoulos W."/>
            <person name="Angelini C."/>
            <person name="Antonin V."/>
            <person name="Barry K.W."/>
            <person name="Bougher N.L."/>
            <person name="Buchanan P."/>
            <person name="Buyck B."/>
            <person name="Bense V."/>
            <person name="Catcheside P."/>
            <person name="Chovatia M."/>
            <person name="Cooper J."/>
            <person name="Damon W."/>
            <person name="Desjardin D."/>
            <person name="Finy P."/>
            <person name="Geml J."/>
            <person name="Haridas S."/>
            <person name="Hughes K."/>
            <person name="Justo A."/>
            <person name="Karasinski D."/>
            <person name="Kautmanova I."/>
            <person name="Kiss B."/>
            <person name="Kocsube S."/>
            <person name="Kotiranta H."/>
            <person name="LaButti K.M."/>
            <person name="Lechner B.E."/>
            <person name="Liimatainen K."/>
            <person name="Lipzen A."/>
            <person name="Lukacs Z."/>
            <person name="Mihaltcheva S."/>
            <person name="Morgado L.N."/>
            <person name="Niskanen T."/>
            <person name="Noordeloos M.E."/>
            <person name="Ohm R.A."/>
            <person name="Ortiz-Santana B."/>
            <person name="Ovrebo C."/>
            <person name="Racz N."/>
            <person name="Riley R."/>
            <person name="Savchenko A."/>
            <person name="Shiryaev A."/>
            <person name="Soop K."/>
            <person name="Spirin V."/>
            <person name="Szebenyi C."/>
            <person name="Tomsovsky M."/>
            <person name="Tulloss R.E."/>
            <person name="Uehling J."/>
            <person name="Grigoriev I.V."/>
            <person name="Vagvolgyi C."/>
            <person name="Papp T."/>
            <person name="Martin F.M."/>
            <person name="Miettinen O."/>
            <person name="Hibbett D.S."/>
            <person name="Nagy L.G."/>
        </authorList>
    </citation>
    <scope>NUCLEOTIDE SEQUENCE [LARGE SCALE GENOMIC DNA]</scope>
    <source>
        <strain evidence="1 2">FP101781</strain>
    </source>
</reference>
<proteinExistence type="predicted"/>
<keyword evidence="2" id="KW-1185">Reference proteome</keyword>
<comment type="caution">
    <text evidence="1">The sequence shown here is derived from an EMBL/GenBank/DDBJ whole genome shotgun (WGS) entry which is preliminary data.</text>
</comment>
<dbReference type="AlphaFoldDB" id="A0A4Y7SBD6"/>
<protein>
    <submittedName>
        <fullName evidence="1">Uncharacterized protein</fullName>
    </submittedName>
</protein>
<gene>
    <name evidence="1" type="ORF">FA13DRAFT_559921</name>
</gene>
<sequence>MGYGRRHQRFLSRLMSRLCCLTSVMYLLTRPFFLACCTFCFRLSEELEGPALMIGREFESESEDRVALFHPQAFAFDLALFLTPYMPSIYVCIAFWDPPERFPSRFGPMRRKSTILRSDILCDETGRK</sequence>
<evidence type="ECO:0000313" key="1">
    <source>
        <dbReference type="EMBL" id="TEB18689.1"/>
    </source>
</evidence>
<organism evidence="1 2">
    <name type="scientific">Coprinellus micaceus</name>
    <name type="common">Glistening ink-cap mushroom</name>
    <name type="synonym">Coprinus micaceus</name>
    <dbReference type="NCBI Taxonomy" id="71717"/>
    <lineage>
        <taxon>Eukaryota</taxon>
        <taxon>Fungi</taxon>
        <taxon>Dikarya</taxon>
        <taxon>Basidiomycota</taxon>
        <taxon>Agaricomycotina</taxon>
        <taxon>Agaricomycetes</taxon>
        <taxon>Agaricomycetidae</taxon>
        <taxon>Agaricales</taxon>
        <taxon>Agaricineae</taxon>
        <taxon>Psathyrellaceae</taxon>
        <taxon>Coprinellus</taxon>
    </lineage>
</organism>
<dbReference type="EMBL" id="QPFP01000235">
    <property type="protein sequence ID" value="TEB18689.1"/>
    <property type="molecule type" value="Genomic_DNA"/>
</dbReference>
<dbReference type="Proteomes" id="UP000298030">
    <property type="component" value="Unassembled WGS sequence"/>
</dbReference>